<feature type="compositionally biased region" description="Basic and acidic residues" evidence="4">
    <location>
        <begin position="79"/>
        <end position="99"/>
    </location>
</feature>
<dbReference type="InterPro" id="IPR036505">
    <property type="entry name" value="Amidase/PGRP_sf"/>
</dbReference>
<feature type="compositionally biased region" description="Polar residues" evidence="4">
    <location>
        <begin position="101"/>
        <end position="117"/>
    </location>
</feature>
<keyword evidence="5" id="KW-1133">Transmembrane helix</keyword>
<keyword evidence="8" id="KW-1185">Reference proteome</keyword>
<feature type="region of interest" description="Disordered" evidence="4">
    <location>
        <begin position="50"/>
        <end position="118"/>
    </location>
</feature>
<organism evidence="7 8">
    <name type="scientific">Drosophila madeirensis</name>
    <name type="common">Fruit fly</name>
    <dbReference type="NCBI Taxonomy" id="30013"/>
    <lineage>
        <taxon>Eukaryota</taxon>
        <taxon>Metazoa</taxon>
        <taxon>Ecdysozoa</taxon>
        <taxon>Arthropoda</taxon>
        <taxon>Hexapoda</taxon>
        <taxon>Insecta</taxon>
        <taxon>Pterygota</taxon>
        <taxon>Neoptera</taxon>
        <taxon>Endopterygota</taxon>
        <taxon>Diptera</taxon>
        <taxon>Brachycera</taxon>
        <taxon>Muscomorpha</taxon>
        <taxon>Ephydroidea</taxon>
        <taxon>Drosophilidae</taxon>
        <taxon>Drosophila</taxon>
        <taxon>Sophophora</taxon>
    </lineage>
</organism>
<dbReference type="InterPro" id="IPR006619">
    <property type="entry name" value="PGRP_domain_met/bac"/>
</dbReference>
<feature type="transmembrane region" description="Helical" evidence="5">
    <location>
        <begin position="317"/>
        <end position="342"/>
    </location>
</feature>
<feature type="region of interest" description="Disordered" evidence="4">
    <location>
        <begin position="262"/>
        <end position="297"/>
    </location>
</feature>
<dbReference type="SUPFAM" id="SSF55846">
    <property type="entry name" value="N-acetylmuramoyl-L-alanine amidase-like"/>
    <property type="match status" value="1"/>
</dbReference>
<keyword evidence="2" id="KW-0399">Innate immunity</keyword>
<evidence type="ECO:0000313" key="7">
    <source>
        <dbReference type="EMBL" id="BFF99089.1"/>
    </source>
</evidence>
<protein>
    <submittedName>
        <fullName evidence="7">Peptidoglycan-recognition protein LC</fullName>
    </submittedName>
</protein>
<dbReference type="InterPro" id="IPR015510">
    <property type="entry name" value="PGRP"/>
</dbReference>
<dbReference type="GO" id="GO:0008745">
    <property type="term" value="F:N-acetylmuramoyl-L-alanine amidase activity"/>
    <property type="evidence" value="ECO:0007669"/>
    <property type="project" value="InterPro"/>
</dbReference>
<dbReference type="EMBL" id="AP029265">
    <property type="protein sequence ID" value="BFF99089.1"/>
    <property type="molecule type" value="Genomic_DNA"/>
</dbReference>
<gene>
    <name evidence="7" type="ORF">DMAD_07077</name>
</gene>
<dbReference type="PANTHER" id="PTHR11022:SF41">
    <property type="entry name" value="PEPTIDOGLYCAN-RECOGNITION PROTEIN LC-RELATED"/>
    <property type="match status" value="1"/>
</dbReference>
<evidence type="ECO:0000259" key="6">
    <source>
        <dbReference type="SMART" id="SM00701"/>
    </source>
</evidence>
<dbReference type="GO" id="GO:0009253">
    <property type="term" value="P:peptidoglycan catabolic process"/>
    <property type="evidence" value="ECO:0007669"/>
    <property type="project" value="InterPro"/>
</dbReference>
<feature type="compositionally biased region" description="Low complexity" evidence="4">
    <location>
        <begin position="59"/>
        <end position="74"/>
    </location>
</feature>
<evidence type="ECO:0000256" key="1">
    <source>
        <dbReference type="ARBA" id="ARBA00007553"/>
    </source>
</evidence>
<evidence type="ECO:0000256" key="4">
    <source>
        <dbReference type="SAM" id="MobiDB-lite"/>
    </source>
</evidence>
<dbReference type="Gene3D" id="3.40.80.10">
    <property type="entry name" value="Peptidoglycan recognition protein-like"/>
    <property type="match status" value="1"/>
</dbReference>
<evidence type="ECO:0000313" key="8">
    <source>
        <dbReference type="Proteomes" id="UP001500889"/>
    </source>
</evidence>
<proteinExistence type="inferred from homology"/>
<name>A0AAU9FUF3_DROMD</name>
<dbReference type="PANTHER" id="PTHR11022">
    <property type="entry name" value="PEPTIDOGLYCAN RECOGNITION PROTEIN"/>
    <property type="match status" value="1"/>
</dbReference>
<comment type="similarity">
    <text evidence="1">Belongs to the N-acetylmuramoyl-L-alanine amidase 2 family.</text>
</comment>
<dbReference type="AlphaFoldDB" id="A0AAU9FUF3"/>
<keyword evidence="3" id="KW-0391">Immunity</keyword>
<dbReference type="GO" id="GO:0008270">
    <property type="term" value="F:zinc ion binding"/>
    <property type="evidence" value="ECO:0007669"/>
    <property type="project" value="InterPro"/>
</dbReference>
<evidence type="ECO:0000256" key="5">
    <source>
        <dbReference type="SAM" id="Phobius"/>
    </source>
</evidence>
<evidence type="ECO:0000256" key="3">
    <source>
        <dbReference type="ARBA" id="ARBA00022859"/>
    </source>
</evidence>
<evidence type="ECO:0000256" key="2">
    <source>
        <dbReference type="ARBA" id="ARBA00022588"/>
    </source>
</evidence>
<dbReference type="GO" id="GO:0045087">
    <property type="term" value="P:innate immune response"/>
    <property type="evidence" value="ECO:0007669"/>
    <property type="project" value="UniProtKB-KW"/>
</dbReference>
<dbReference type="SMART" id="SM00701">
    <property type="entry name" value="PGRP"/>
    <property type="match status" value="1"/>
</dbReference>
<dbReference type="InterPro" id="IPR002502">
    <property type="entry name" value="Amidase_domain"/>
</dbReference>
<accession>A0AAU9FUF3</accession>
<keyword evidence="5" id="KW-0812">Transmembrane</keyword>
<reference evidence="7 8" key="1">
    <citation type="submission" date="2024-02" db="EMBL/GenBank/DDBJ databases">
        <title>A chromosome-level genome assembly of Drosophila madeirensis, a fruit fly species endemic to Madeira island.</title>
        <authorList>
            <person name="Tomihara K."/>
            <person name="Llopart A."/>
            <person name="Yamamoto D."/>
        </authorList>
    </citation>
    <scope>NUCLEOTIDE SEQUENCE [LARGE SCALE GENOMIC DNA]</scope>
    <source>
        <strain evidence="7 8">RF1</strain>
    </source>
</reference>
<keyword evidence="5" id="KW-0472">Membrane</keyword>
<dbReference type="Proteomes" id="UP001500889">
    <property type="component" value="Chromosome J"/>
</dbReference>
<dbReference type="CDD" id="cd06583">
    <property type="entry name" value="PGRP"/>
    <property type="match status" value="1"/>
</dbReference>
<sequence length="544" mass="58281">MHVNYEGNMNGRGQSDMNDRIINLSTGKNCSTSSTDSGVILNDNAASFKAEEPMTKDTSISSSSSSGSSNGNSSCDEEPQARPKAEAKSKSKDANRISIEHTVNISQSKGGKSSPTLSVRSTTISIVSIDENAPDSSCIDSDSDAEGHHNDYTVQKLGQQISYPPNSSDQLRDLNQGLTVISRQVATGQAQVPPPTACEAGVMAKQLLNGSLALATPSQTTANSAQGIGSIALTNSTDVTFGDKHFYEGPVTIQQFLIDNRDKWKPGEGGGADGQDNPAFNGRPQTNGAAAGSKLDDEGQQAPMLCPYLPNTISRKAISITVAFVLLTTLLGIILATTTNIFGKTLNKSKLGDVLDDSRLNIPINSTIDQDNIGGGLILRFVHRQAWLAQPPQKTLPDLTLPVSLVIVLPTNSDNCTTQAQCVLRVRLRQTFDIESLQEDDIAFNFVLGGDGNVYVGRGWDQVGAHMSGYNTRSLSFAYIGSFQNQKPSAKQLSVTKLLLERGVSLGKISPNYRLTGASKLEPSITEYKAEQLYQSFGNWSHWS</sequence>
<dbReference type="Pfam" id="PF01510">
    <property type="entry name" value="Amidase_2"/>
    <property type="match status" value="1"/>
</dbReference>
<feature type="domain" description="Peptidoglycan recognition protein family" evidence="6">
    <location>
        <begin position="379"/>
        <end position="522"/>
    </location>
</feature>